<dbReference type="InterPro" id="IPR051544">
    <property type="entry name" value="TPS_OM_transporter"/>
</dbReference>
<dbReference type="Pfam" id="PF03865">
    <property type="entry name" value="ShlB"/>
    <property type="match status" value="1"/>
</dbReference>
<keyword evidence="5" id="KW-0812">Transmembrane</keyword>
<gene>
    <name evidence="11" type="ORF">WKW82_14420</name>
</gene>
<evidence type="ECO:0000259" key="10">
    <source>
        <dbReference type="PROSITE" id="PS51779"/>
    </source>
</evidence>
<feature type="region of interest" description="Disordered" evidence="9">
    <location>
        <begin position="59"/>
        <end position="138"/>
    </location>
</feature>
<organism evidence="11 12">
    <name type="scientific">Variovorax rhizosphaerae</name>
    <dbReference type="NCBI Taxonomy" id="1836200"/>
    <lineage>
        <taxon>Bacteria</taxon>
        <taxon>Pseudomonadati</taxon>
        <taxon>Pseudomonadota</taxon>
        <taxon>Betaproteobacteria</taxon>
        <taxon>Burkholderiales</taxon>
        <taxon>Comamonadaceae</taxon>
        <taxon>Variovorax</taxon>
    </lineage>
</organism>
<sequence length="631" mass="67156">MQVQDNNKIAASPASLPLRAKRRQVAVACSLVIGAALVFVVQRVHAEEATTVAAAGPADTELLPTSDPCGSCGNSGNSGDSGDSGSSGSSGNSGNSGDSGNSGNSGNNSTQVAQAARPPAGAAIPQNLPRTPAPAPTFRLNDIHFNGANALSADELKSATQPYIGRDVALADLEALAKTITDLYRARGYFLATAVVPVQTVREGVVEISVIEGKLGTVDVLVAPDAPISEARVRGFLAGLVPGQAVNAQSYERAMLLLSDQPGSRVGSGLQEGLTPGTSDLTVEVTPARRWAFQAEADNHGTEESGRYRIGGTVRWLSPLGIGDNLDARVLLSNSNELQFGRLSYEAPIGTSGVRAGLGIARVNYELGGQFEPLDAHGVANVYDFSLSYPLIRQRQQNLFLRLSVDRKDLTDEYRAVDVTSHKHIEGFGLGWTWERRDELFGGGYTASSGNLYMGDLSLRDPTSKLNDSLEAGHRTEGNFTKLTAQISRLQAIIPRHSFYISVGGQFASKNLDASEKLALGGARAVRAYPSGEVLVDQGLIGTAEWRWSFNDEITPFLFYDAARGKTVKGPTLFDGRTWHSLRGAGFGVSWSRPGNFSINATLAWRDGTPRATTDGGKRDPRFYVQAQKSF</sequence>
<feature type="domain" description="POTRA" evidence="10">
    <location>
        <begin position="138"/>
        <end position="213"/>
    </location>
</feature>
<dbReference type="Gene3D" id="3.10.20.310">
    <property type="entry name" value="membrane protein fhac"/>
    <property type="match status" value="1"/>
</dbReference>
<dbReference type="PROSITE" id="PS51779">
    <property type="entry name" value="POTRA"/>
    <property type="match status" value="1"/>
</dbReference>
<reference evidence="11 12" key="1">
    <citation type="submission" date="2024-03" db="EMBL/GenBank/DDBJ databases">
        <title>Novel species of the genus Variovorax.</title>
        <authorList>
            <person name="Liu Q."/>
            <person name="Xin Y.-H."/>
        </authorList>
    </citation>
    <scope>NUCLEOTIDE SEQUENCE [LARGE SCALE GENOMIC DNA]</scope>
    <source>
        <strain evidence="11 12">KACC 18900</strain>
    </source>
</reference>
<accession>A0ABU8WMR4</accession>
<keyword evidence="8" id="KW-0998">Cell outer membrane</keyword>
<comment type="similarity">
    <text evidence="2">Belongs to the TPS (TC 1.B.20) family.</text>
</comment>
<evidence type="ECO:0000256" key="8">
    <source>
        <dbReference type="ARBA" id="ARBA00023237"/>
    </source>
</evidence>
<keyword evidence="12" id="KW-1185">Reference proteome</keyword>
<comment type="subcellular location">
    <subcellularLocation>
        <location evidence="1">Cell outer membrane</location>
    </subcellularLocation>
</comment>
<evidence type="ECO:0000256" key="5">
    <source>
        <dbReference type="ARBA" id="ARBA00022692"/>
    </source>
</evidence>
<name>A0ABU8WMR4_9BURK</name>
<keyword evidence="4" id="KW-1134">Transmembrane beta strand</keyword>
<dbReference type="Pfam" id="PF08479">
    <property type="entry name" value="POTRA_2"/>
    <property type="match status" value="1"/>
</dbReference>
<comment type="caution">
    <text evidence="11">The sequence shown here is derived from an EMBL/GenBank/DDBJ whole genome shotgun (WGS) entry which is preliminary data.</text>
</comment>
<protein>
    <submittedName>
        <fullName evidence="11">ShlB/FhaC/HecB family hemolysin secretion/activation protein</fullName>
    </submittedName>
</protein>
<evidence type="ECO:0000256" key="9">
    <source>
        <dbReference type="SAM" id="MobiDB-lite"/>
    </source>
</evidence>
<dbReference type="PANTHER" id="PTHR34597:SF1">
    <property type="entry name" value="HEME_HEMOPEXIN TRANSPORTER PROTEIN HUXB"/>
    <property type="match status" value="1"/>
</dbReference>
<evidence type="ECO:0000256" key="3">
    <source>
        <dbReference type="ARBA" id="ARBA00022448"/>
    </source>
</evidence>
<keyword evidence="7" id="KW-0472">Membrane</keyword>
<dbReference type="InterPro" id="IPR013686">
    <property type="entry name" value="Polypept-transport_assoc_ShlB"/>
</dbReference>
<keyword evidence="3" id="KW-0813">Transport</keyword>
<dbReference type="InterPro" id="IPR034746">
    <property type="entry name" value="POTRA"/>
</dbReference>
<feature type="compositionally biased region" description="Low complexity" evidence="9">
    <location>
        <begin position="70"/>
        <end position="126"/>
    </location>
</feature>
<keyword evidence="6" id="KW-0653">Protein transport</keyword>
<evidence type="ECO:0000256" key="1">
    <source>
        <dbReference type="ARBA" id="ARBA00004442"/>
    </source>
</evidence>
<dbReference type="InterPro" id="IPR005565">
    <property type="entry name" value="Hemolysn_activator_HlyB_C"/>
</dbReference>
<dbReference type="RefSeq" id="WP_340342988.1">
    <property type="nucleotide sequence ID" value="NZ_JBBKZT010000006.1"/>
</dbReference>
<evidence type="ECO:0000313" key="11">
    <source>
        <dbReference type="EMBL" id="MEJ8847852.1"/>
    </source>
</evidence>
<dbReference type="PANTHER" id="PTHR34597">
    <property type="entry name" value="SLR1661 PROTEIN"/>
    <property type="match status" value="1"/>
</dbReference>
<dbReference type="Gene3D" id="2.40.160.50">
    <property type="entry name" value="membrane protein fhac: a member of the omp85/tpsb transporter family"/>
    <property type="match status" value="1"/>
</dbReference>
<evidence type="ECO:0000256" key="6">
    <source>
        <dbReference type="ARBA" id="ARBA00022927"/>
    </source>
</evidence>
<evidence type="ECO:0000256" key="7">
    <source>
        <dbReference type="ARBA" id="ARBA00023136"/>
    </source>
</evidence>
<dbReference type="Proteomes" id="UP001385892">
    <property type="component" value="Unassembled WGS sequence"/>
</dbReference>
<evidence type="ECO:0000256" key="4">
    <source>
        <dbReference type="ARBA" id="ARBA00022452"/>
    </source>
</evidence>
<evidence type="ECO:0000256" key="2">
    <source>
        <dbReference type="ARBA" id="ARBA00009055"/>
    </source>
</evidence>
<proteinExistence type="inferred from homology"/>
<evidence type="ECO:0000313" key="12">
    <source>
        <dbReference type="Proteomes" id="UP001385892"/>
    </source>
</evidence>
<dbReference type="EMBL" id="JBBKZT010000006">
    <property type="protein sequence ID" value="MEJ8847852.1"/>
    <property type="molecule type" value="Genomic_DNA"/>
</dbReference>